<evidence type="ECO:0000259" key="12">
    <source>
        <dbReference type="Pfam" id="PF13609"/>
    </source>
</evidence>
<evidence type="ECO:0000256" key="7">
    <source>
        <dbReference type="ARBA" id="ARBA00023065"/>
    </source>
</evidence>
<dbReference type="Pfam" id="PF13609">
    <property type="entry name" value="Porin_4"/>
    <property type="match status" value="1"/>
</dbReference>
<evidence type="ECO:0000256" key="1">
    <source>
        <dbReference type="ARBA" id="ARBA00004571"/>
    </source>
</evidence>
<keyword evidence="7" id="KW-0406">Ion transport</keyword>
<evidence type="ECO:0000313" key="14">
    <source>
        <dbReference type="Proteomes" id="UP001595791"/>
    </source>
</evidence>
<evidence type="ECO:0000256" key="9">
    <source>
        <dbReference type="ARBA" id="ARBA00023136"/>
    </source>
</evidence>
<dbReference type="SUPFAM" id="SSF56935">
    <property type="entry name" value="Porins"/>
    <property type="match status" value="1"/>
</dbReference>
<evidence type="ECO:0000256" key="4">
    <source>
        <dbReference type="ARBA" id="ARBA00022452"/>
    </source>
</evidence>
<keyword evidence="5" id="KW-0812">Transmembrane</keyword>
<evidence type="ECO:0000256" key="8">
    <source>
        <dbReference type="ARBA" id="ARBA00023114"/>
    </source>
</evidence>
<comment type="subcellular location">
    <subcellularLocation>
        <location evidence="1">Cell outer membrane</location>
        <topology evidence="1">Multi-pass membrane protein</topology>
    </subcellularLocation>
</comment>
<evidence type="ECO:0000256" key="6">
    <source>
        <dbReference type="ARBA" id="ARBA00022729"/>
    </source>
</evidence>
<dbReference type="PANTHER" id="PTHR34501">
    <property type="entry name" value="PROTEIN YDDL-RELATED"/>
    <property type="match status" value="1"/>
</dbReference>
<evidence type="ECO:0000256" key="11">
    <source>
        <dbReference type="SAM" id="SignalP"/>
    </source>
</evidence>
<comment type="subunit">
    <text evidence="2">Homotrimer.</text>
</comment>
<feature type="domain" description="Porin" evidence="12">
    <location>
        <begin position="7"/>
        <end position="349"/>
    </location>
</feature>
<feature type="chain" id="PRO_5046910110" evidence="11">
    <location>
        <begin position="21"/>
        <end position="375"/>
    </location>
</feature>
<evidence type="ECO:0000256" key="5">
    <source>
        <dbReference type="ARBA" id="ARBA00022692"/>
    </source>
</evidence>
<dbReference type="InterPro" id="IPR033900">
    <property type="entry name" value="Gram_neg_porin_domain"/>
</dbReference>
<reference evidence="14" key="1">
    <citation type="journal article" date="2019" name="Int. J. Syst. Evol. Microbiol.">
        <title>The Global Catalogue of Microorganisms (GCM) 10K type strain sequencing project: providing services to taxonomists for standard genome sequencing and annotation.</title>
        <authorList>
            <consortium name="The Broad Institute Genomics Platform"/>
            <consortium name="The Broad Institute Genome Sequencing Center for Infectious Disease"/>
            <person name="Wu L."/>
            <person name="Ma J."/>
        </authorList>
    </citation>
    <scope>NUCLEOTIDE SEQUENCE [LARGE SCALE GENOMIC DNA]</scope>
    <source>
        <strain evidence="14">LMG 29894</strain>
    </source>
</reference>
<evidence type="ECO:0000256" key="10">
    <source>
        <dbReference type="ARBA" id="ARBA00023237"/>
    </source>
</evidence>
<keyword evidence="14" id="KW-1185">Reference proteome</keyword>
<dbReference type="InterPro" id="IPR050298">
    <property type="entry name" value="Gram-neg_bact_OMP"/>
</dbReference>
<comment type="caution">
    <text evidence="13">The sequence shown here is derived from an EMBL/GenBank/DDBJ whole genome shotgun (WGS) entry which is preliminary data.</text>
</comment>
<dbReference type="RefSeq" id="WP_378163759.1">
    <property type="nucleotide sequence ID" value="NZ_JBHSBU010000001.1"/>
</dbReference>
<keyword evidence="4" id="KW-1134">Transmembrane beta strand</keyword>
<protein>
    <submittedName>
        <fullName evidence="13">Porin</fullName>
    </submittedName>
</protein>
<name>A0ABV8MNE3_9NEIS</name>
<dbReference type="PANTHER" id="PTHR34501:SF9">
    <property type="entry name" value="MAJOR OUTER MEMBRANE PROTEIN P.IA"/>
    <property type="match status" value="1"/>
</dbReference>
<keyword evidence="6 11" id="KW-0732">Signal</keyword>
<gene>
    <name evidence="13" type="ORF">ACFOW7_10150</name>
</gene>
<dbReference type="InterPro" id="IPR023614">
    <property type="entry name" value="Porin_dom_sf"/>
</dbReference>
<sequence length="375" mass="40983">MRIQPLALAVSVALSVPALAGFNIGGSAELNFVSDRGRAEYGDDKWHQSLDRALVIQFDGDHKLDQGGKLQARVSQKIAEGNQTPNWGNREAWVGFSGDWGSLRGGRQFLNSYLTLDWPYGQGGFWELAERDLGSWDGAGKITSLFQQNDQQKDSRIRVNSNVGTSINYLSPNWNGLSFGAQYAWDDNRFANGGVVDLSANYTMGALTFNGGYLHAKGISTLAGAAEEKEVVGIDAEGRAVTRSKFKPLKDNKDQQFYLGLVHNGGNLVLRALYTGYQTEGVRGKARGGDLIAAGTYVFDKSYVKLGWLRRDDRSSALIPVMAQKDFNMLKAEYGYNLASSVVAYGRVTVKKWAANSVGAGERYTQLMAGVWAGF</sequence>
<proteinExistence type="predicted"/>
<keyword evidence="8" id="KW-0626">Porin</keyword>
<dbReference type="EMBL" id="JBHSBU010000001">
    <property type="protein sequence ID" value="MFC4159708.1"/>
    <property type="molecule type" value="Genomic_DNA"/>
</dbReference>
<organism evidence="13 14">
    <name type="scientific">Chitinimonas lacunae</name>
    <dbReference type="NCBI Taxonomy" id="1963018"/>
    <lineage>
        <taxon>Bacteria</taxon>
        <taxon>Pseudomonadati</taxon>
        <taxon>Pseudomonadota</taxon>
        <taxon>Betaproteobacteria</taxon>
        <taxon>Neisseriales</taxon>
        <taxon>Chitinibacteraceae</taxon>
        <taxon>Chitinimonas</taxon>
    </lineage>
</organism>
<evidence type="ECO:0000256" key="3">
    <source>
        <dbReference type="ARBA" id="ARBA00022448"/>
    </source>
</evidence>
<dbReference type="Proteomes" id="UP001595791">
    <property type="component" value="Unassembled WGS sequence"/>
</dbReference>
<keyword evidence="3" id="KW-0813">Transport</keyword>
<evidence type="ECO:0000256" key="2">
    <source>
        <dbReference type="ARBA" id="ARBA00011233"/>
    </source>
</evidence>
<accession>A0ABV8MNE3</accession>
<keyword evidence="9" id="KW-0472">Membrane</keyword>
<evidence type="ECO:0000313" key="13">
    <source>
        <dbReference type="EMBL" id="MFC4159708.1"/>
    </source>
</evidence>
<dbReference type="Gene3D" id="2.40.160.10">
    <property type="entry name" value="Porin"/>
    <property type="match status" value="1"/>
</dbReference>
<feature type="signal peptide" evidence="11">
    <location>
        <begin position="1"/>
        <end position="20"/>
    </location>
</feature>
<keyword evidence="10" id="KW-0998">Cell outer membrane</keyword>